<comment type="caution">
    <text evidence="2">The sequence shown here is derived from an EMBL/GenBank/DDBJ whole genome shotgun (WGS) entry which is preliminary data.</text>
</comment>
<dbReference type="EMBL" id="JACRTG010000018">
    <property type="protein sequence ID" value="MBC8588098.1"/>
    <property type="molecule type" value="Genomic_DNA"/>
</dbReference>
<name>A0A926ETS3_9FIRM</name>
<evidence type="ECO:0000313" key="3">
    <source>
        <dbReference type="Proteomes" id="UP000601171"/>
    </source>
</evidence>
<protein>
    <submittedName>
        <fullName evidence="2">Uncharacterized protein</fullName>
    </submittedName>
</protein>
<organism evidence="2 3">
    <name type="scientific">Paratissierella segnis</name>
    <dbReference type="NCBI Taxonomy" id="2763679"/>
    <lineage>
        <taxon>Bacteria</taxon>
        <taxon>Bacillati</taxon>
        <taxon>Bacillota</taxon>
        <taxon>Tissierellia</taxon>
        <taxon>Tissierellales</taxon>
        <taxon>Tissierellaceae</taxon>
        <taxon>Paratissierella</taxon>
    </lineage>
</organism>
<keyword evidence="1" id="KW-0812">Transmembrane</keyword>
<dbReference type="Proteomes" id="UP000601171">
    <property type="component" value="Unassembled WGS sequence"/>
</dbReference>
<feature type="transmembrane region" description="Helical" evidence="1">
    <location>
        <begin position="88"/>
        <end position="104"/>
    </location>
</feature>
<accession>A0A926ETS3</accession>
<gene>
    <name evidence="2" type="ORF">H8707_07590</name>
</gene>
<proteinExistence type="predicted"/>
<sequence length="105" mass="12010">MGLYGSPDLSKKYGDIEEYEKQKKKKSIKISIQAIVLVVMYLILIINNDNKIVMTASYVGVLSMVYFIINFIMMIYKLIKKQSVNKEVIKILICIALFIISGLLI</sequence>
<feature type="transmembrane region" description="Helical" evidence="1">
    <location>
        <begin position="30"/>
        <end position="46"/>
    </location>
</feature>
<evidence type="ECO:0000313" key="2">
    <source>
        <dbReference type="EMBL" id="MBC8588098.1"/>
    </source>
</evidence>
<evidence type="ECO:0000256" key="1">
    <source>
        <dbReference type="SAM" id="Phobius"/>
    </source>
</evidence>
<dbReference type="RefSeq" id="WP_262429552.1">
    <property type="nucleotide sequence ID" value="NZ_JACRTG010000018.1"/>
</dbReference>
<reference evidence="2" key="1">
    <citation type="submission" date="2020-08" db="EMBL/GenBank/DDBJ databases">
        <title>Genome public.</title>
        <authorList>
            <person name="Liu C."/>
            <person name="Sun Q."/>
        </authorList>
    </citation>
    <scope>NUCLEOTIDE SEQUENCE</scope>
    <source>
        <strain evidence="2">BX21</strain>
    </source>
</reference>
<keyword evidence="3" id="KW-1185">Reference proteome</keyword>
<keyword evidence="1" id="KW-0472">Membrane</keyword>
<dbReference type="AlphaFoldDB" id="A0A926ETS3"/>
<feature type="transmembrane region" description="Helical" evidence="1">
    <location>
        <begin position="52"/>
        <end position="76"/>
    </location>
</feature>
<keyword evidence="1" id="KW-1133">Transmembrane helix</keyword>